<accession>A0A8C0IGS2</accession>
<dbReference type="Proteomes" id="UP000694567">
    <property type="component" value="Unplaced"/>
</dbReference>
<dbReference type="Ensembl" id="ENSBOBT00000020685.1">
    <property type="protein sequence ID" value="ENSBOBP00000020226.1"/>
    <property type="gene ID" value="ENSBOBG00000012350.1"/>
</dbReference>
<name>A0A8C0IGS2_BUBBB</name>
<protein>
    <submittedName>
        <fullName evidence="1">Uncharacterized protein</fullName>
    </submittedName>
</protein>
<dbReference type="AlphaFoldDB" id="A0A8C0IGS2"/>
<dbReference type="PANTHER" id="PTHR45153">
    <property type="entry name" value="TETRATRICOPEPTIDE REPEAT PROTEIN 16"/>
    <property type="match status" value="1"/>
</dbReference>
<sequence length="241" mass="26327">AGLGWASVGSGLPVVQAELYEKWAEAFLQLCDFQLAVLNFGKLLTLVRAWEQLCLAHLALVLDQQELYCEALEAFTQAAKLQPHHKVFCQRGIVCLVALNKFPVCPWKLNRDLEEDVKTPDLYMLCASFYKHFGQVWPLQFPRGPAARPGGWGCAGKSQALRVPGLPRALLKISFAIESDPLTAEFFTLRDPGKAQGWQPAPSHSHLTKMPMLPRCRLLPSPGRAGLCASGLPAGAGAEPG</sequence>
<evidence type="ECO:0000313" key="1">
    <source>
        <dbReference type="Ensembl" id="ENSBOBP00000020226.1"/>
    </source>
</evidence>
<organism evidence="1 2">
    <name type="scientific">Bubo bubo</name>
    <name type="common">Eurasian eagle-owl</name>
    <name type="synonym">Strix bubo</name>
    <dbReference type="NCBI Taxonomy" id="30461"/>
    <lineage>
        <taxon>Eukaryota</taxon>
        <taxon>Metazoa</taxon>
        <taxon>Chordata</taxon>
        <taxon>Craniata</taxon>
        <taxon>Vertebrata</taxon>
        <taxon>Euteleostomi</taxon>
        <taxon>Archelosauria</taxon>
        <taxon>Archosauria</taxon>
        <taxon>Dinosauria</taxon>
        <taxon>Saurischia</taxon>
        <taxon>Theropoda</taxon>
        <taxon>Coelurosauria</taxon>
        <taxon>Aves</taxon>
        <taxon>Neognathae</taxon>
        <taxon>Neoaves</taxon>
        <taxon>Telluraves</taxon>
        <taxon>Strigiformes</taxon>
        <taxon>Strigidae</taxon>
        <taxon>Bubo</taxon>
    </lineage>
</organism>
<proteinExistence type="predicted"/>
<reference evidence="1" key="2">
    <citation type="submission" date="2025-09" db="UniProtKB">
        <authorList>
            <consortium name="Ensembl"/>
        </authorList>
    </citation>
    <scope>IDENTIFICATION</scope>
</reference>
<dbReference type="InterPro" id="IPR011990">
    <property type="entry name" value="TPR-like_helical_dom_sf"/>
</dbReference>
<dbReference type="PANTHER" id="PTHR45153:SF1">
    <property type="entry name" value="TETRATRICOPEPTIDE REPEAT PROTEIN 16"/>
    <property type="match status" value="1"/>
</dbReference>
<dbReference type="Gene3D" id="1.25.40.10">
    <property type="entry name" value="Tetratricopeptide repeat domain"/>
    <property type="match status" value="1"/>
</dbReference>
<keyword evidence="2" id="KW-1185">Reference proteome</keyword>
<dbReference type="SUPFAM" id="SSF48452">
    <property type="entry name" value="TPR-like"/>
    <property type="match status" value="1"/>
</dbReference>
<reference evidence="1" key="1">
    <citation type="submission" date="2025-08" db="UniProtKB">
        <authorList>
            <consortium name="Ensembl"/>
        </authorList>
    </citation>
    <scope>IDENTIFICATION</scope>
</reference>
<evidence type="ECO:0000313" key="2">
    <source>
        <dbReference type="Proteomes" id="UP000694567"/>
    </source>
</evidence>